<protein>
    <recommendedName>
        <fullName evidence="2">Heterokaryon incompatibility domain-containing protein</fullName>
    </recommendedName>
</protein>
<dbReference type="Pfam" id="PF06985">
    <property type="entry name" value="HET"/>
    <property type="match status" value="1"/>
</dbReference>
<evidence type="ECO:0000259" key="2">
    <source>
        <dbReference type="Pfam" id="PF06985"/>
    </source>
</evidence>
<evidence type="ECO:0000313" key="4">
    <source>
        <dbReference type="Proteomes" id="UP000693738"/>
    </source>
</evidence>
<gene>
    <name evidence="3" type="ORF">FEQUK3_LOCUS4032</name>
</gene>
<sequence length="920" mass="104278">MSTSAPPLPSWYYRLSPHLKSHGVVLPWTFDEDISDLDEARYNEASAYNGPDAEWFHQLREIREERKRELQKRVDFVQKQKEKNREDEEDKLREVQTAYQALEGGGHTTDLGELDTTFDLYSLDYFDNLYDPCPVGNRKKYLRFENVDEQNLNGLLMGVLWLNPDVKSELVPFYSPTQSGLKHYRFDTIDGRYALIMQFIDRNHLVLLFSSQIICFVMGASKSLPIIGKSSKFLSLKDGTLCAWCDDGLKRISETGEPYRTRALGDLVEASRHCHYCAMWMEGLRQSGRELKEDGQVIAFKQHPLAQNTVDPKDVKLQFINYHDWQSGISTQYICWPFQGHMWAKLDLIPAEHLFWKPSRLSHLSSESESLEVRLVDGADIPDRVDYLTITLNESSVELTKDDLGEFKKSIPTTDLPRSLVAACEMARTLSKEYIWIDSLCVIQDDPRDEAGRITSVLESSWLHLVVHSALDIGNHISGARATRDESYWLPIWVRREWGGPSSGDYCVSRYDDWWTAVSRSPVNKQAKTVEARTLAPRVLHLGLEQLVFECGSMTVCERLPLGGPTSGSDPISTLKSFLTKARNDGWNSFTRESLFKAWANVVRVYGEAQVANEIDKVAVLRGIVDTFYPAFKHMADSEIEAKKQDENLLQQESRPGPGPESVGEKRKDLFIAGLWQPYLEMQLAWRATSNVQRLQLDGLAPMAPGKRYSKNVAPSWSWCSLRDTLIEPQGVSPVDIYFATVLDVKTMQSPNHGSKESPRSSLYIQGSVIPIAGLGKGNGIKLINFDTINKATSSGWQGKTIDIDSKNYWDVDFEDEAAKCQGPFAVPIFADMTRVTHPLHCLVLDRRDDEKGMYAVRLGAFMLDNADDLKAFWKGVQAFDSASPDGTKKCDGLFRFVDNDGRGEYKKADGVLQRSFEVR</sequence>
<feature type="coiled-coil region" evidence="1">
    <location>
        <begin position="60"/>
        <end position="105"/>
    </location>
</feature>
<feature type="domain" description="Heterokaryon incompatibility" evidence="2">
    <location>
        <begin position="408"/>
        <end position="472"/>
    </location>
</feature>
<comment type="caution">
    <text evidence="3">The sequence shown here is derived from an EMBL/GenBank/DDBJ whole genome shotgun (WGS) entry which is preliminary data.</text>
</comment>
<keyword evidence="1" id="KW-0175">Coiled coil</keyword>
<dbReference type="InterPro" id="IPR010730">
    <property type="entry name" value="HET"/>
</dbReference>
<dbReference type="PANTHER" id="PTHR33112:SF16">
    <property type="entry name" value="HETEROKARYON INCOMPATIBILITY DOMAIN-CONTAINING PROTEIN"/>
    <property type="match status" value="1"/>
</dbReference>
<reference evidence="3" key="1">
    <citation type="submission" date="2021-05" db="EMBL/GenBank/DDBJ databases">
        <authorList>
            <person name="Khan N."/>
        </authorList>
    </citation>
    <scope>NUCLEOTIDE SEQUENCE</scope>
</reference>
<organism evidence="3 4">
    <name type="scientific">Fusarium equiseti</name>
    <name type="common">Fusarium scirpi</name>
    <dbReference type="NCBI Taxonomy" id="61235"/>
    <lineage>
        <taxon>Eukaryota</taxon>
        <taxon>Fungi</taxon>
        <taxon>Dikarya</taxon>
        <taxon>Ascomycota</taxon>
        <taxon>Pezizomycotina</taxon>
        <taxon>Sordariomycetes</taxon>
        <taxon>Hypocreomycetidae</taxon>
        <taxon>Hypocreales</taxon>
        <taxon>Nectriaceae</taxon>
        <taxon>Fusarium</taxon>
        <taxon>Fusarium incarnatum-equiseti species complex</taxon>
    </lineage>
</organism>
<evidence type="ECO:0000313" key="3">
    <source>
        <dbReference type="EMBL" id="CAG7558340.1"/>
    </source>
</evidence>
<dbReference type="AlphaFoldDB" id="A0A8J2IND2"/>
<evidence type="ECO:0000256" key="1">
    <source>
        <dbReference type="SAM" id="Coils"/>
    </source>
</evidence>
<proteinExistence type="predicted"/>
<accession>A0A8J2IND2</accession>
<name>A0A8J2IND2_FUSEQ</name>
<dbReference type="EMBL" id="CAJSTJ010000123">
    <property type="protein sequence ID" value="CAG7558340.1"/>
    <property type="molecule type" value="Genomic_DNA"/>
</dbReference>
<dbReference type="Proteomes" id="UP000693738">
    <property type="component" value="Unassembled WGS sequence"/>
</dbReference>
<dbReference type="PANTHER" id="PTHR33112">
    <property type="entry name" value="DOMAIN PROTEIN, PUTATIVE-RELATED"/>
    <property type="match status" value="1"/>
</dbReference>